<sequence>MASLRNTRTGAVALKVDVKATLQLVPSATVANLTWTGLRRAKGEFLWFGADY</sequence>
<protein>
    <submittedName>
        <fullName evidence="1">Uncharacterized protein</fullName>
    </submittedName>
</protein>
<evidence type="ECO:0000313" key="2">
    <source>
        <dbReference type="Proteomes" id="UP000799771"/>
    </source>
</evidence>
<evidence type="ECO:0000313" key="1">
    <source>
        <dbReference type="EMBL" id="KAF2123474.1"/>
    </source>
</evidence>
<accession>A0A6A5ZX30</accession>
<dbReference type="OrthoDB" id="10059875at2759"/>
<dbReference type="AlphaFoldDB" id="A0A6A5ZX30"/>
<dbReference type="GeneID" id="54411511"/>
<keyword evidence="2" id="KW-1185">Reference proteome</keyword>
<dbReference type="RefSeq" id="XP_033517868.1">
    <property type="nucleotide sequence ID" value="XM_033671079.1"/>
</dbReference>
<gene>
    <name evidence="1" type="ORF">P153DRAFT_391566</name>
</gene>
<reference evidence="1" key="1">
    <citation type="journal article" date="2020" name="Stud. Mycol.">
        <title>101 Dothideomycetes genomes: a test case for predicting lifestyles and emergence of pathogens.</title>
        <authorList>
            <person name="Haridas S."/>
            <person name="Albert R."/>
            <person name="Binder M."/>
            <person name="Bloem J."/>
            <person name="Labutti K."/>
            <person name="Salamov A."/>
            <person name="Andreopoulos B."/>
            <person name="Baker S."/>
            <person name="Barry K."/>
            <person name="Bills G."/>
            <person name="Bluhm B."/>
            <person name="Cannon C."/>
            <person name="Castanera R."/>
            <person name="Culley D."/>
            <person name="Daum C."/>
            <person name="Ezra D."/>
            <person name="Gonzalez J."/>
            <person name="Henrissat B."/>
            <person name="Kuo A."/>
            <person name="Liang C."/>
            <person name="Lipzen A."/>
            <person name="Lutzoni F."/>
            <person name="Magnuson J."/>
            <person name="Mondo S."/>
            <person name="Nolan M."/>
            <person name="Ohm R."/>
            <person name="Pangilinan J."/>
            <person name="Park H.-J."/>
            <person name="Ramirez L."/>
            <person name="Alfaro M."/>
            <person name="Sun H."/>
            <person name="Tritt A."/>
            <person name="Yoshinaga Y."/>
            <person name="Zwiers L.-H."/>
            <person name="Turgeon B."/>
            <person name="Goodwin S."/>
            <person name="Spatafora J."/>
            <person name="Crous P."/>
            <person name="Grigoriev I."/>
        </authorList>
    </citation>
    <scope>NUCLEOTIDE SEQUENCE</scope>
    <source>
        <strain evidence="1">CBS 119687</strain>
    </source>
</reference>
<dbReference type="EMBL" id="ML977527">
    <property type="protein sequence ID" value="KAF2123474.1"/>
    <property type="molecule type" value="Genomic_DNA"/>
</dbReference>
<proteinExistence type="predicted"/>
<dbReference type="Proteomes" id="UP000799771">
    <property type="component" value="Unassembled WGS sequence"/>
</dbReference>
<organism evidence="1 2">
    <name type="scientific">Dothidotthia symphoricarpi CBS 119687</name>
    <dbReference type="NCBI Taxonomy" id="1392245"/>
    <lineage>
        <taxon>Eukaryota</taxon>
        <taxon>Fungi</taxon>
        <taxon>Dikarya</taxon>
        <taxon>Ascomycota</taxon>
        <taxon>Pezizomycotina</taxon>
        <taxon>Dothideomycetes</taxon>
        <taxon>Pleosporomycetidae</taxon>
        <taxon>Pleosporales</taxon>
        <taxon>Dothidotthiaceae</taxon>
        <taxon>Dothidotthia</taxon>
    </lineage>
</organism>
<name>A0A6A5ZX30_9PLEO</name>